<dbReference type="AlphaFoldDB" id="A0AAD7M4A5"/>
<dbReference type="GO" id="GO:0005829">
    <property type="term" value="C:cytosol"/>
    <property type="evidence" value="ECO:0007669"/>
    <property type="project" value="UniProtKB-SubCell"/>
</dbReference>
<dbReference type="Proteomes" id="UP001163823">
    <property type="component" value="Chromosome 4"/>
</dbReference>
<comment type="domain">
    <text evidence="2">Histidine-containing phosphotransfer domain (HPt) contains an active histidine that mediates the phosphotransfer.</text>
</comment>
<dbReference type="GO" id="GO:0000160">
    <property type="term" value="P:phosphorelay signal transduction system"/>
    <property type="evidence" value="ECO:0007669"/>
    <property type="project" value="UniProtKB-UniRule"/>
</dbReference>
<dbReference type="Gene3D" id="1.20.120.160">
    <property type="entry name" value="HPT domain"/>
    <property type="match status" value="1"/>
</dbReference>
<dbReference type="InterPro" id="IPR045871">
    <property type="entry name" value="AHP1-5/YPD1"/>
</dbReference>
<dbReference type="GO" id="GO:0005634">
    <property type="term" value="C:nucleus"/>
    <property type="evidence" value="ECO:0007669"/>
    <property type="project" value="UniProtKB-SubCell"/>
</dbReference>
<keyword evidence="4" id="KW-1185">Reference proteome</keyword>
<comment type="caution">
    <text evidence="3">The sequence shown here is derived from an EMBL/GenBank/DDBJ whole genome shotgun (WGS) entry which is preliminary data.</text>
</comment>
<dbReference type="GO" id="GO:0043424">
    <property type="term" value="F:protein histidine kinase binding"/>
    <property type="evidence" value="ECO:0007669"/>
    <property type="project" value="UniProtKB-UniRule"/>
</dbReference>
<dbReference type="PANTHER" id="PTHR28242:SF41">
    <property type="entry name" value="HISTIDINE CONTAINING PHOSPHOTRANSFER PROTEIN"/>
    <property type="match status" value="1"/>
</dbReference>
<keyword evidence="1 2" id="KW-0902">Two-component regulatory system</keyword>
<dbReference type="InterPro" id="IPR036641">
    <property type="entry name" value="HPT_dom_sf"/>
</dbReference>
<proteinExistence type="predicted"/>
<evidence type="ECO:0000313" key="4">
    <source>
        <dbReference type="Proteomes" id="UP001163823"/>
    </source>
</evidence>
<dbReference type="PANTHER" id="PTHR28242">
    <property type="entry name" value="PHOSPHORELAY INTERMEDIATE PROTEIN YPD1"/>
    <property type="match status" value="1"/>
</dbReference>
<evidence type="ECO:0000256" key="2">
    <source>
        <dbReference type="RuleBase" id="RU369004"/>
    </source>
</evidence>
<comment type="function">
    <text evidence="2">Functions as a two-component phosphorelay mediators between cytokinin sensor histidine kinases and response regulators (B-type ARRs). Plays an important role in propagating cytokinin signal transduction.</text>
</comment>
<protein>
    <recommendedName>
        <fullName evidence="2">Histidine-containing phosphotransfer protein</fullName>
    </recommendedName>
</protein>
<gene>
    <name evidence="3" type="ORF">O6P43_007869</name>
</gene>
<dbReference type="GO" id="GO:0009736">
    <property type="term" value="P:cytokinin-activated signaling pathway"/>
    <property type="evidence" value="ECO:0007669"/>
    <property type="project" value="UniProtKB-KW"/>
</dbReference>
<dbReference type="GO" id="GO:0009927">
    <property type="term" value="F:histidine phosphotransfer kinase activity"/>
    <property type="evidence" value="ECO:0007669"/>
    <property type="project" value="UniProtKB-UniRule"/>
</dbReference>
<dbReference type="EMBL" id="JARAOO010000004">
    <property type="protein sequence ID" value="KAJ7969542.1"/>
    <property type="molecule type" value="Genomic_DNA"/>
</dbReference>
<accession>A0AAD7M4A5</accession>
<name>A0AAD7M4A5_QUISA</name>
<dbReference type="KEGG" id="qsa:O6P43_007869"/>
<sequence length="151" mass="17253">MENNPLRQQLAAMKQSFFDEGFLSATQFEQLEQLKDHNHPSFVEEVFTVFFKDTPRLLSVLDEALDNPKCGHRTVDRLLNHIKSSILSVGAIKLNDEVDKAIEHFEAGDMQLTKAALQPLKVDIDILKDKLVPYFQMLRQAGPFETADRPK</sequence>
<reference evidence="3" key="1">
    <citation type="journal article" date="2023" name="Science">
        <title>Elucidation of the pathway for biosynthesis of saponin adjuvants from the soapbark tree.</title>
        <authorList>
            <person name="Reed J."/>
            <person name="Orme A."/>
            <person name="El-Demerdash A."/>
            <person name="Owen C."/>
            <person name="Martin L.B.B."/>
            <person name="Misra R.C."/>
            <person name="Kikuchi S."/>
            <person name="Rejzek M."/>
            <person name="Martin A.C."/>
            <person name="Harkess A."/>
            <person name="Leebens-Mack J."/>
            <person name="Louveau T."/>
            <person name="Stephenson M.J."/>
            <person name="Osbourn A."/>
        </authorList>
    </citation>
    <scope>NUCLEOTIDE SEQUENCE</scope>
    <source>
        <strain evidence="3">S10</strain>
    </source>
</reference>
<dbReference type="SUPFAM" id="SSF47226">
    <property type="entry name" value="Histidine-containing phosphotransfer domain, HPT domain"/>
    <property type="match status" value="1"/>
</dbReference>
<organism evidence="3 4">
    <name type="scientific">Quillaja saponaria</name>
    <name type="common">Soap bark tree</name>
    <dbReference type="NCBI Taxonomy" id="32244"/>
    <lineage>
        <taxon>Eukaryota</taxon>
        <taxon>Viridiplantae</taxon>
        <taxon>Streptophyta</taxon>
        <taxon>Embryophyta</taxon>
        <taxon>Tracheophyta</taxon>
        <taxon>Spermatophyta</taxon>
        <taxon>Magnoliopsida</taxon>
        <taxon>eudicotyledons</taxon>
        <taxon>Gunneridae</taxon>
        <taxon>Pentapetalae</taxon>
        <taxon>rosids</taxon>
        <taxon>fabids</taxon>
        <taxon>Fabales</taxon>
        <taxon>Quillajaceae</taxon>
        <taxon>Quillaja</taxon>
    </lineage>
</organism>
<keyword evidence="2" id="KW-0932">Cytokinin signaling pathway</keyword>
<comment type="subcellular location">
    <subcellularLocation>
        <location evidence="2">Cytoplasm</location>
        <location evidence="2">Cytosol</location>
    </subcellularLocation>
    <subcellularLocation>
        <location evidence="2">Nucleus</location>
    </subcellularLocation>
</comment>
<evidence type="ECO:0000256" key="1">
    <source>
        <dbReference type="ARBA" id="ARBA00023012"/>
    </source>
</evidence>
<evidence type="ECO:0000313" key="3">
    <source>
        <dbReference type="EMBL" id="KAJ7969543.1"/>
    </source>
</evidence>
<dbReference type="EMBL" id="JARAOO010000004">
    <property type="protein sequence ID" value="KAJ7969543.1"/>
    <property type="molecule type" value="Genomic_DNA"/>
</dbReference>